<accession>A0A803QNV1</accession>
<sequence>MVDEAGSLKSMKPRIHIQSGDIKSGAFKFEKYLPLVLSKCDLPPRPIHGTNPPQESQIHMPNFDAFTFQDLRTPNIIKFLRLSCKLNQSDEFR</sequence>
<dbReference type="EnsemblPlants" id="evm.model.10.450">
    <property type="protein sequence ID" value="cds.evm.model.10.450"/>
    <property type="gene ID" value="evm.TU.10.450"/>
</dbReference>
<keyword evidence="2" id="KW-1185">Reference proteome</keyword>
<dbReference type="Gramene" id="evm.model.10.450">
    <property type="protein sequence ID" value="cds.evm.model.10.450"/>
    <property type="gene ID" value="evm.TU.10.450"/>
</dbReference>
<evidence type="ECO:0000313" key="2">
    <source>
        <dbReference type="Proteomes" id="UP000596661"/>
    </source>
</evidence>
<protein>
    <submittedName>
        <fullName evidence="1">Uncharacterized protein</fullName>
    </submittedName>
</protein>
<dbReference type="AlphaFoldDB" id="A0A803QNV1"/>
<dbReference type="EMBL" id="UZAU01000802">
    <property type="status" value="NOT_ANNOTATED_CDS"/>
    <property type="molecule type" value="Genomic_DNA"/>
</dbReference>
<name>A0A803QNV1_CANSA</name>
<evidence type="ECO:0000313" key="1">
    <source>
        <dbReference type="EnsemblPlants" id="cds.evm.model.10.450"/>
    </source>
</evidence>
<organism evidence="1 2">
    <name type="scientific">Cannabis sativa</name>
    <name type="common">Hemp</name>
    <name type="synonym">Marijuana</name>
    <dbReference type="NCBI Taxonomy" id="3483"/>
    <lineage>
        <taxon>Eukaryota</taxon>
        <taxon>Viridiplantae</taxon>
        <taxon>Streptophyta</taxon>
        <taxon>Embryophyta</taxon>
        <taxon>Tracheophyta</taxon>
        <taxon>Spermatophyta</taxon>
        <taxon>Magnoliopsida</taxon>
        <taxon>eudicotyledons</taxon>
        <taxon>Gunneridae</taxon>
        <taxon>Pentapetalae</taxon>
        <taxon>rosids</taxon>
        <taxon>fabids</taxon>
        <taxon>Rosales</taxon>
        <taxon>Cannabaceae</taxon>
        <taxon>Cannabis</taxon>
    </lineage>
</organism>
<proteinExistence type="predicted"/>
<reference evidence="1" key="1">
    <citation type="submission" date="2021-03" db="UniProtKB">
        <authorList>
            <consortium name="EnsemblPlants"/>
        </authorList>
    </citation>
    <scope>IDENTIFICATION</scope>
</reference>
<dbReference type="Proteomes" id="UP000596661">
    <property type="component" value="Unassembled WGS sequence"/>
</dbReference>